<feature type="transmembrane region" description="Helical" evidence="1">
    <location>
        <begin position="7"/>
        <end position="32"/>
    </location>
</feature>
<proteinExistence type="predicted"/>
<feature type="transmembrane region" description="Helical" evidence="1">
    <location>
        <begin position="38"/>
        <end position="59"/>
    </location>
</feature>
<evidence type="ECO:0000313" key="2">
    <source>
        <dbReference type="EMBL" id="MBC9794606.1"/>
    </source>
</evidence>
<organism evidence="2 3">
    <name type="scientific">Sinomicrobium weinanense</name>
    <dbReference type="NCBI Taxonomy" id="2842200"/>
    <lineage>
        <taxon>Bacteria</taxon>
        <taxon>Pseudomonadati</taxon>
        <taxon>Bacteroidota</taxon>
        <taxon>Flavobacteriia</taxon>
        <taxon>Flavobacteriales</taxon>
        <taxon>Flavobacteriaceae</taxon>
        <taxon>Sinomicrobium</taxon>
    </lineage>
</organism>
<dbReference type="Proteomes" id="UP000653730">
    <property type="component" value="Unassembled WGS sequence"/>
</dbReference>
<dbReference type="RefSeq" id="WP_187963764.1">
    <property type="nucleotide sequence ID" value="NZ_JACVDC010000002.1"/>
</dbReference>
<accession>A0A926Q271</accession>
<evidence type="ECO:0000256" key="1">
    <source>
        <dbReference type="SAM" id="Phobius"/>
    </source>
</evidence>
<keyword evidence="1" id="KW-1133">Transmembrane helix</keyword>
<keyword evidence="1" id="KW-0472">Membrane</keyword>
<dbReference type="AlphaFoldDB" id="A0A926Q271"/>
<reference evidence="2 3" key="1">
    <citation type="submission" date="2020-09" db="EMBL/GenBank/DDBJ databases">
        <title>Sinomicrobium weinanense sp. nov., a halophilic bacteria isolated from saline-alkali soil.</title>
        <authorList>
            <person name="Wu P."/>
            <person name="Ren H."/>
            <person name="Mei Y."/>
            <person name="Liang Y."/>
            <person name="Chen Z."/>
        </authorList>
    </citation>
    <scope>NUCLEOTIDE SEQUENCE [LARGE SCALE GENOMIC DNA]</scope>
    <source>
        <strain evidence="2 3">FJxs</strain>
    </source>
</reference>
<feature type="transmembrane region" description="Helical" evidence="1">
    <location>
        <begin position="71"/>
        <end position="90"/>
    </location>
</feature>
<name>A0A926Q271_9FLAO</name>
<gene>
    <name evidence="2" type="ORF">IBL28_01395</name>
</gene>
<keyword evidence="3" id="KW-1185">Reference proteome</keyword>
<keyword evidence="1" id="KW-0812">Transmembrane</keyword>
<protein>
    <submittedName>
        <fullName evidence="2">Uncharacterized protein</fullName>
    </submittedName>
</protein>
<sequence>MKLKTILLVNAISSGITGLILSVVPTVFATIFQVSETLPFTEVGIFLILFSAFTGFTALGNPIRINRVKTIIGLDITWVVASFICVAILFSKISGWGSFMMIGVAAWVGLMAFLQATAVKRSGT</sequence>
<dbReference type="EMBL" id="JACVDC010000002">
    <property type="protein sequence ID" value="MBC9794606.1"/>
    <property type="molecule type" value="Genomic_DNA"/>
</dbReference>
<evidence type="ECO:0000313" key="3">
    <source>
        <dbReference type="Proteomes" id="UP000653730"/>
    </source>
</evidence>
<comment type="caution">
    <text evidence="2">The sequence shown here is derived from an EMBL/GenBank/DDBJ whole genome shotgun (WGS) entry which is preliminary data.</text>
</comment>
<feature type="transmembrane region" description="Helical" evidence="1">
    <location>
        <begin position="96"/>
        <end position="114"/>
    </location>
</feature>